<protein>
    <submittedName>
        <fullName evidence="2">Uncharacterized protein</fullName>
    </submittedName>
</protein>
<keyword evidence="1" id="KW-1133">Transmembrane helix</keyword>
<reference evidence="2 3" key="1">
    <citation type="journal article" date="2011" name="EMBO J.">
        <title>Structural diversity of bacterial flagellar motors.</title>
        <authorList>
            <person name="Chen S."/>
            <person name="Beeby M."/>
            <person name="Murphy G.E."/>
            <person name="Leadbetter J.R."/>
            <person name="Hendrixson D.R."/>
            <person name="Briegel A."/>
            <person name="Li Z."/>
            <person name="Shi J."/>
            <person name="Tocheva E.I."/>
            <person name="Muller A."/>
            <person name="Dobro M.J."/>
            <person name="Jensen G.J."/>
        </authorList>
    </citation>
    <scope>NUCLEOTIDE SEQUENCE [LARGE SCALE GENOMIC DNA]</scope>
    <source>
        <strain evidence="2 3">DSM 6540</strain>
    </source>
</reference>
<evidence type="ECO:0000256" key="1">
    <source>
        <dbReference type="SAM" id="Phobius"/>
    </source>
</evidence>
<dbReference type="AlphaFoldDB" id="F7NQ57"/>
<keyword evidence="1" id="KW-0472">Membrane</keyword>
<dbReference type="Proteomes" id="UP000003240">
    <property type="component" value="Unassembled WGS sequence"/>
</dbReference>
<keyword evidence="1" id="KW-0812">Transmembrane</keyword>
<sequence>MTAKRLFPSRMGSFGSLLSLTVTTFFGALYCLALPGFLTSAVGKVYAVVWAAIGLTIALAHGRQLLLGSKKKKREMAVYEMMARRPVRSKEKVYRRKFQY</sequence>
<feature type="transmembrane region" description="Helical" evidence="1">
    <location>
        <begin position="43"/>
        <end position="66"/>
    </location>
</feature>
<dbReference type="RefSeq" id="WP_004099921.1">
    <property type="nucleotide sequence ID" value="NZ_AFGF01000280.1"/>
</dbReference>
<evidence type="ECO:0000313" key="2">
    <source>
        <dbReference type="EMBL" id="EGO61816.1"/>
    </source>
</evidence>
<keyword evidence="3" id="KW-1185">Reference proteome</keyword>
<evidence type="ECO:0000313" key="3">
    <source>
        <dbReference type="Proteomes" id="UP000003240"/>
    </source>
</evidence>
<proteinExistence type="predicted"/>
<accession>F7NQ57</accession>
<comment type="caution">
    <text evidence="2">The sequence shown here is derived from an EMBL/GenBank/DDBJ whole genome shotgun (WGS) entry which is preliminary data.</text>
</comment>
<dbReference type="EMBL" id="AFGF01000280">
    <property type="protein sequence ID" value="EGO61816.1"/>
    <property type="molecule type" value="Genomic_DNA"/>
</dbReference>
<name>F7NQ57_9FIRM</name>
<organism evidence="2 3">
    <name type="scientific">Acetonema longum DSM 6540</name>
    <dbReference type="NCBI Taxonomy" id="1009370"/>
    <lineage>
        <taxon>Bacteria</taxon>
        <taxon>Bacillati</taxon>
        <taxon>Bacillota</taxon>
        <taxon>Negativicutes</taxon>
        <taxon>Acetonemataceae</taxon>
        <taxon>Acetonema</taxon>
    </lineage>
</organism>
<gene>
    <name evidence="2" type="ORF">ALO_21289</name>
</gene>